<sequence>MPAARAQAQSAPCAKAVELVNAAVAMSGGSLDAATSTALSHRLRVPADLAQGEEKRVITAYADALIDEIITDLDPYTDELNRFCGTGS</sequence>
<proteinExistence type="predicted"/>
<accession>A0A3A4KDK1</accession>
<name>A0A3A4KDK1_9NOCA</name>
<evidence type="ECO:0000313" key="2">
    <source>
        <dbReference type="Proteomes" id="UP000266677"/>
    </source>
</evidence>
<comment type="caution">
    <text evidence="1">The sequence shown here is derived from an EMBL/GenBank/DDBJ whole genome shotgun (WGS) entry which is preliminary data.</text>
</comment>
<keyword evidence="2" id="KW-1185">Reference proteome</keyword>
<dbReference type="Proteomes" id="UP000266677">
    <property type="component" value="Unassembled WGS sequence"/>
</dbReference>
<evidence type="ECO:0000313" key="1">
    <source>
        <dbReference type="EMBL" id="RJO80245.1"/>
    </source>
</evidence>
<dbReference type="AlphaFoldDB" id="A0A3A4KDK1"/>
<dbReference type="EMBL" id="QZFU01000005">
    <property type="protein sequence ID" value="RJO80245.1"/>
    <property type="molecule type" value="Genomic_DNA"/>
</dbReference>
<reference evidence="1 2" key="1">
    <citation type="submission" date="2018-09" db="EMBL/GenBank/DDBJ databases">
        <title>YIM PH21274 draft genome.</title>
        <authorList>
            <person name="Miao C."/>
        </authorList>
    </citation>
    <scope>NUCLEOTIDE SEQUENCE [LARGE SCALE GENOMIC DNA]</scope>
    <source>
        <strain evidence="1 2">YIM PH 21724</strain>
    </source>
</reference>
<organism evidence="1 2">
    <name type="scientific">Nocardia panacis</name>
    <dbReference type="NCBI Taxonomy" id="2340916"/>
    <lineage>
        <taxon>Bacteria</taxon>
        <taxon>Bacillati</taxon>
        <taxon>Actinomycetota</taxon>
        <taxon>Actinomycetes</taxon>
        <taxon>Mycobacteriales</taxon>
        <taxon>Nocardiaceae</taxon>
        <taxon>Nocardia</taxon>
    </lineage>
</organism>
<gene>
    <name evidence="1" type="ORF">D5S18_00425</name>
</gene>
<protein>
    <submittedName>
        <fullName evidence="1">Uncharacterized protein</fullName>
    </submittedName>
</protein>